<protein>
    <submittedName>
        <fullName evidence="3">Fis family transcriptional regulator</fullName>
    </submittedName>
</protein>
<name>A0A158IR33_9BURK</name>
<dbReference type="GO" id="GO:0015074">
    <property type="term" value="P:DNA integration"/>
    <property type="evidence" value="ECO:0007669"/>
    <property type="project" value="InterPro"/>
</dbReference>
<evidence type="ECO:0000313" key="4">
    <source>
        <dbReference type="Proteomes" id="UP000054977"/>
    </source>
</evidence>
<dbReference type="InterPro" id="IPR024456">
    <property type="entry name" value="Integrase_catalytic_putative"/>
</dbReference>
<dbReference type="RefSeq" id="WP_087669984.1">
    <property type="nucleotide sequence ID" value="NZ_FCNW02000041.1"/>
</dbReference>
<dbReference type="GO" id="GO:0003677">
    <property type="term" value="F:DNA binding"/>
    <property type="evidence" value="ECO:0007669"/>
    <property type="project" value="InterPro"/>
</dbReference>
<sequence>MKIQLNFSALLDNAGLPQRLTKELTELFHQHLPKAHSKTRITSNAISIKTQKYRVQSLIAGFRELRKGGFALQSPWNLSEKHIGYLVDLWVREKGQAPGTVENKLTYWRTLAVWMKKHQLVGTVDDYVKRPDGYRRYYVAQEDKSWEAAKVDVNDVIARLCDCDRWVAMQVELQATFGLRAQESMLLRPLQCLRVSGHLHVIDGTKGGRPRLIPIDAEWQYDVLIRAARLSNPRTGSMIPDPWSLKKWYRHFYHVLQKQGITRSAKGVTVHGLRHAYLQRMYEALTGVPAPIKRADHRPDPELHQAAMQRLVEAAGHSIAAKATAYISTFATVERLSRPVVSPEKVLAAVVAARGVKSEAAKSLKISRQALYRILAKCQAPTDAAFAKVAPPDATPLESAPLDPIPIDATPTGGAPCPLDASAVFRPIGQTATGQMLLDDGWD</sequence>
<organism evidence="3 4">
    <name type="scientific">Caballeronia humi</name>
    <dbReference type="NCBI Taxonomy" id="326474"/>
    <lineage>
        <taxon>Bacteria</taxon>
        <taxon>Pseudomonadati</taxon>
        <taxon>Pseudomonadota</taxon>
        <taxon>Betaproteobacteria</taxon>
        <taxon>Burkholderiales</taxon>
        <taxon>Burkholderiaceae</taxon>
        <taxon>Caballeronia</taxon>
    </lineage>
</organism>
<dbReference type="STRING" id="326474.AWB65_05263"/>
<dbReference type="InterPro" id="IPR013762">
    <property type="entry name" value="Integrase-like_cat_sf"/>
</dbReference>
<dbReference type="GO" id="GO:0006310">
    <property type="term" value="P:DNA recombination"/>
    <property type="evidence" value="ECO:0007669"/>
    <property type="project" value="UniProtKB-KW"/>
</dbReference>
<proteinExistence type="predicted"/>
<keyword evidence="4" id="KW-1185">Reference proteome</keyword>
<dbReference type="Proteomes" id="UP000054977">
    <property type="component" value="Unassembled WGS sequence"/>
</dbReference>
<dbReference type="OrthoDB" id="5394387at2"/>
<keyword evidence="1" id="KW-0233">DNA recombination</keyword>
<accession>A0A158IR33</accession>
<dbReference type="Pfam" id="PF12835">
    <property type="entry name" value="Integrase_1"/>
    <property type="match status" value="1"/>
</dbReference>
<evidence type="ECO:0000256" key="1">
    <source>
        <dbReference type="ARBA" id="ARBA00023172"/>
    </source>
</evidence>
<reference evidence="3" key="1">
    <citation type="submission" date="2016-01" db="EMBL/GenBank/DDBJ databases">
        <authorList>
            <person name="Peeters C."/>
        </authorList>
    </citation>
    <scope>NUCLEOTIDE SEQUENCE [LARGE SCALE GENOMIC DNA]</scope>
    <source>
        <strain evidence="3">LMG 22934</strain>
    </source>
</reference>
<comment type="caution">
    <text evidence="3">The sequence shown here is derived from an EMBL/GenBank/DDBJ whole genome shotgun (WGS) entry which is preliminary data.</text>
</comment>
<gene>
    <name evidence="3" type="ORF">AWB65_05263</name>
</gene>
<dbReference type="Gene3D" id="1.10.443.10">
    <property type="entry name" value="Intergrase catalytic core"/>
    <property type="match status" value="1"/>
</dbReference>
<dbReference type="AlphaFoldDB" id="A0A158IR33"/>
<evidence type="ECO:0000313" key="3">
    <source>
        <dbReference type="EMBL" id="SAL59008.1"/>
    </source>
</evidence>
<feature type="domain" description="Integrase catalytic" evidence="2">
    <location>
        <begin position="155"/>
        <end position="279"/>
    </location>
</feature>
<dbReference type="Gene3D" id="1.10.10.60">
    <property type="entry name" value="Homeodomain-like"/>
    <property type="match status" value="1"/>
</dbReference>
<dbReference type="SUPFAM" id="SSF56349">
    <property type="entry name" value="DNA breaking-rejoining enzymes"/>
    <property type="match status" value="1"/>
</dbReference>
<dbReference type="InterPro" id="IPR011010">
    <property type="entry name" value="DNA_brk_join_enz"/>
</dbReference>
<dbReference type="EMBL" id="FCNW02000041">
    <property type="protein sequence ID" value="SAL59008.1"/>
    <property type="molecule type" value="Genomic_DNA"/>
</dbReference>
<evidence type="ECO:0000259" key="2">
    <source>
        <dbReference type="Pfam" id="PF12835"/>
    </source>
</evidence>